<dbReference type="InterPro" id="IPR006143">
    <property type="entry name" value="RND_pump_MFP"/>
</dbReference>
<dbReference type="GO" id="GO:0016020">
    <property type="term" value="C:membrane"/>
    <property type="evidence" value="ECO:0007669"/>
    <property type="project" value="InterPro"/>
</dbReference>
<dbReference type="SUPFAM" id="SSF51230">
    <property type="entry name" value="Single hybrid motif"/>
    <property type="match status" value="1"/>
</dbReference>
<evidence type="ECO:0000313" key="6">
    <source>
        <dbReference type="EMBL" id="SEF64656.1"/>
    </source>
</evidence>
<name>A0A1H5TPF1_9BACT</name>
<dbReference type="PANTHER" id="PTHR32347">
    <property type="entry name" value="EFFLUX SYSTEM COMPONENT YKNX-RELATED"/>
    <property type="match status" value="1"/>
</dbReference>
<dbReference type="InterPro" id="IPR011053">
    <property type="entry name" value="Single_hybrid_motif"/>
</dbReference>
<dbReference type="Gene3D" id="2.40.420.20">
    <property type="match status" value="1"/>
</dbReference>
<feature type="domain" description="YknX-like C-terminal permuted SH3-like" evidence="5">
    <location>
        <begin position="320"/>
        <end position="389"/>
    </location>
</feature>
<accession>A0A1H5TPF1</accession>
<dbReference type="SUPFAM" id="SSF111369">
    <property type="entry name" value="HlyD-like secretion proteins"/>
    <property type="match status" value="1"/>
</dbReference>
<dbReference type="NCBIfam" id="TIGR01730">
    <property type="entry name" value="RND_mfp"/>
    <property type="match status" value="1"/>
</dbReference>
<dbReference type="EMBL" id="FNVA01000001">
    <property type="protein sequence ID" value="SEF64656.1"/>
    <property type="molecule type" value="Genomic_DNA"/>
</dbReference>
<evidence type="ECO:0000313" key="7">
    <source>
        <dbReference type="Proteomes" id="UP000236728"/>
    </source>
</evidence>
<evidence type="ECO:0000256" key="2">
    <source>
        <dbReference type="ARBA" id="ARBA00009477"/>
    </source>
</evidence>
<dbReference type="GO" id="GO:0022857">
    <property type="term" value="F:transmembrane transporter activity"/>
    <property type="evidence" value="ECO:0007669"/>
    <property type="project" value="InterPro"/>
</dbReference>
<comment type="similarity">
    <text evidence="2">Belongs to the membrane fusion protein (MFP) (TC 8.A.1) family.</text>
</comment>
<sequence>MGLVGFLFWHASRPSTTVEGIAVSRRDITSIVTSNGIVQPTVDFQAHASAPGQVKKLFVKIGDWVESGQRLVEMDTSDAASRIATAQASLQTAEQGLRNLQQGGTQDELLSQKADIAAARTTVAQDQQTLATRKQLAASGAASPNEVQQAQDKLNGDQAHLDQLLSRQAGRYSGGDFSSQKALVTQASTALSAAESDFAASDIRSPISGKVYAIAVNPYDYVQTGALLLNLADLNKLQVRAYFDEPQIGDLAAGQPVTIEWAAKPGKLWHGHVLKAPTTVTIYGTRNVGESIITVDDANGDLLPNTNVTVHVTTKERHGVLSLPREALHTQGANDYVYRVVGGKLARTPITVGMVNLAQFEITSGLHEGDVVVLRSTTETELSDGLPVNLQR</sequence>
<evidence type="ECO:0000256" key="3">
    <source>
        <dbReference type="ARBA" id="ARBA00023054"/>
    </source>
</evidence>
<proteinExistence type="inferred from homology"/>
<dbReference type="Pfam" id="PF25989">
    <property type="entry name" value="YknX_C"/>
    <property type="match status" value="1"/>
</dbReference>
<dbReference type="Proteomes" id="UP000236728">
    <property type="component" value="Unassembled WGS sequence"/>
</dbReference>
<feature type="domain" description="Multidrug resistance protein MdtA-like barrel-sandwich hybrid" evidence="4">
    <location>
        <begin position="51"/>
        <end position="226"/>
    </location>
</feature>
<dbReference type="AlphaFoldDB" id="A0A1H5TPF1"/>
<dbReference type="Gene3D" id="2.40.50.100">
    <property type="match status" value="1"/>
</dbReference>
<protein>
    <submittedName>
        <fullName evidence="6">HlyD family secretion protein</fullName>
    </submittedName>
</protein>
<dbReference type="Gene3D" id="2.40.30.170">
    <property type="match status" value="1"/>
</dbReference>
<organism evidence="6 7">
    <name type="scientific">Bryocella elongata</name>
    <dbReference type="NCBI Taxonomy" id="863522"/>
    <lineage>
        <taxon>Bacteria</taxon>
        <taxon>Pseudomonadati</taxon>
        <taxon>Acidobacteriota</taxon>
        <taxon>Terriglobia</taxon>
        <taxon>Terriglobales</taxon>
        <taxon>Acidobacteriaceae</taxon>
        <taxon>Bryocella</taxon>
    </lineage>
</organism>
<comment type="subcellular location">
    <subcellularLocation>
        <location evidence="1">Cell envelope</location>
    </subcellularLocation>
</comment>
<keyword evidence="3" id="KW-0175">Coiled coil</keyword>
<reference evidence="6 7" key="1">
    <citation type="submission" date="2016-10" db="EMBL/GenBank/DDBJ databases">
        <authorList>
            <person name="de Groot N.N."/>
        </authorList>
    </citation>
    <scope>NUCLEOTIDE SEQUENCE [LARGE SCALE GENOMIC DNA]</scope>
    <source>
        <strain evidence="6 7">DSM 22489</strain>
    </source>
</reference>
<evidence type="ECO:0000259" key="5">
    <source>
        <dbReference type="Pfam" id="PF25989"/>
    </source>
</evidence>
<evidence type="ECO:0000259" key="4">
    <source>
        <dbReference type="Pfam" id="PF25917"/>
    </source>
</evidence>
<keyword evidence="7" id="KW-1185">Reference proteome</keyword>
<gene>
    <name evidence="6" type="ORF">SAMN05421819_0689</name>
</gene>
<dbReference type="InterPro" id="IPR058637">
    <property type="entry name" value="YknX-like_C"/>
</dbReference>
<dbReference type="InterPro" id="IPR058625">
    <property type="entry name" value="MdtA-like_BSH"/>
</dbReference>
<evidence type="ECO:0000256" key="1">
    <source>
        <dbReference type="ARBA" id="ARBA00004196"/>
    </source>
</evidence>
<dbReference type="GO" id="GO:0030313">
    <property type="term" value="C:cell envelope"/>
    <property type="evidence" value="ECO:0007669"/>
    <property type="project" value="UniProtKB-SubCell"/>
</dbReference>
<dbReference type="InterPro" id="IPR050465">
    <property type="entry name" value="UPF0194_transport"/>
</dbReference>
<dbReference type="Pfam" id="PF25917">
    <property type="entry name" value="BSH_RND"/>
    <property type="match status" value="1"/>
</dbReference>